<feature type="compositionally biased region" description="Acidic residues" evidence="4">
    <location>
        <begin position="823"/>
        <end position="832"/>
    </location>
</feature>
<keyword evidence="1" id="KW-0547">Nucleotide-binding</keyword>
<dbReference type="GO" id="GO:0006281">
    <property type="term" value="P:DNA repair"/>
    <property type="evidence" value="ECO:0007669"/>
    <property type="project" value="TreeGrafter"/>
</dbReference>
<dbReference type="CDD" id="cd18008">
    <property type="entry name" value="DEXDc_SHPRH-like"/>
    <property type="match status" value="1"/>
</dbReference>
<feature type="region of interest" description="Disordered" evidence="4">
    <location>
        <begin position="797"/>
        <end position="833"/>
    </location>
</feature>
<dbReference type="GO" id="GO:0005524">
    <property type="term" value="F:ATP binding"/>
    <property type="evidence" value="ECO:0007669"/>
    <property type="project" value="UniProtKB-KW"/>
</dbReference>
<evidence type="ECO:0000259" key="6">
    <source>
        <dbReference type="PROSITE" id="PS51194"/>
    </source>
</evidence>
<dbReference type="InterPro" id="IPR027417">
    <property type="entry name" value="P-loop_NTPase"/>
</dbReference>
<dbReference type="InterPro" id="IPR049730">
    <property type="entry name" value="SNF2/RAD54-like_C"/>
</dbReference>
<dbReference type="PANTHER" id="PTHR45626">
    <property type="entry name" value="TRANSCRIPTION TERMINATION FACTOR 2-RELATED"/>
    <property type="match status" value="1"/>
</dbReference>
<dbReference type="Pfam" id="PF00176">
    <property type="entry name" value="SNF2-rel_dom"/>
    <property type="match status" value="2"/>
</dbReference>
<feature type="compositionally biased region" description="Low complexity" evidence="4">
    <location>
        <begin position="1355"/>
        <end position="1371"/>
    </location>
</feature>
<dbReference type="Pfam" id="PF00271">
    <property type="entry name" value="Helicase_C"/>
    <property type="match status" value="1"/>
</dbReference>
<dbReference type="SMART" id="SM00490">
    <property type="entry name" value="HELICc"/>
    <property type="match status" value="1"/>
</dbReference>
<dbReference type="CDD" id="cd18793">
    <property type="entry name" value="SF2_C_SNF"/>
    <property type="match status" value="1"/>
</dbReference>
<dbReference type="InterPro" id="IPR014001">
    <property type="entry name" value="Helicase_ATP-bd"/>
</dbReference>
<dbReference type="GO" id="GO:0008094">
    <property type="term" value="F:ATP-dependent activity, acting on DNA"/>
    <property type="evidence" value="ECO:0007669"/>
    <property type="project" value="TreeGrafter"/>
</dbReference>
<feature type="region of interest" description="Disordered" evidence="4">
    <location>
        <begin position="1"/>
        <end position="228"/>
    </location>
</feature>
<dbReference type="PROSITE" id="PS51192">
    <property type="entry name" value="HELICASE_ATP_BIND_1"/>
    <property type="match status" value="1"/>
</dbReference>
<dbReference type="SUPFAM" id="SSF57850">
    <property type="entry name" value="RING/U-box"/>
    <property type="match status" value="1"/>
</dbReference>
<name>A0A0F7SIR6_PHARH</name>
<feature type="compositionally biased region" description="Low complexity" evidence="4">
    <location>
        <begin position="44"/>
        <end position="57"/>
    </location>
</feature>
<feature type="region of interest" description="Disordered" evidence="4">
    <location>
        <begin position="1306"/>
        <end position="1373"/>
    </location>
</feature>
<feature type="compositionally biased region" description="Basic and acidic residues" evidence="4">
    <location>
        <begin position="1343"/>
        <end position="1354"/>
    </location>
</feature>
<feature type="region of interest" description="Disordered" evidence="4">
    <location>
        <begin position="246"/>
        <end position="271"/>
    </location>
</feature>
<keyword evidence="2" id="KW-0378">Hydrolase</keyword>
<proteinExistence type="predicted"/>
<dbReference type="PROSITE" id="PS51194">
    <property type="entry name" value="HELICASE_CTER"/>
    <property type="match status" value="1"/>
</dbReference>
<dbReference type="PANTHER" id="PTHR45626:SF52">
    <property type="entry name" value="SINGLE-STRANDED DNA-DEPENDENT ATPASE (EUROFUNG)"/>
    <property type="match status" value="1"/>
</dbReference>
<keyword evidence="3" id="KW-0067">ATP-binding</keyword>
<dbReference type="InterPro" id="IPR050628">
    <property type="entry name" value="SNF2_RAD54_helicase_TF"/>
</dbReference>
<dbReference type="SMART" id="SM00487">
    <property type="entry name" value="DEXDc"/>
    <property type="match status" value="1"/>
</dbReference>
<evidence type="ECO:0000256" key="3">
    <source>
        <dbReference type="ARBA" id="ARBA00022840"/>
    </source>
</evidence>
<feature type="compositionally biased region" description="Pro residues" evidence="4">
    <location>
        <begin position="253"/>
        <end position="271"/>
    </location>
</feature>
<sequence>MLSGAPIDLTLSDDETDQPDDANQAKKPRLDHQTLPSLSSLQHPLASSSELPSSYESTVTSVVLPNGLPGTAFASESSSGPGLRLPGLHSIPGGDQGGSIFLNGHGRPTSDKQVFPTGQWPTDPSSSTNIASNSLSSVSAGQCPSVFGQSSFTASTSTGYPPQPVSHQQPYPPSFQADPFAFNPSHSRSTSFSSSNSAQGSGHHASGFTPRKQLPLPLTSTNPYAFPQQTSSKADRLVVAANASEPIDVDSLPSPPRQHVAPPPTAPPPPQPTLIGVLQTTALITYPMAYLNPTVPPGMTLQKEMPKGEVLFVNNQEWARVKLKGNKPSDGPAGYGHGSLGEETVNIFPYLPSAVAKEPFGVVAKATGDVMGPFLKKGLLRAEGWIQRGTDQSKFCSVLHLYLLTIPPNITYIANNLSNSNLYLQHPQLPWRPQWFQNCLYHNPHLLGGTNADGFRNGPGSSAALANALAGRGGTQAAAARVVEQQRSQVDEVFQSLKGGDDLEETDPGPLIGTPLYPHQRKAISFLRERENEKRPPTGVSKKDYIVPERGSLWKPLPFIKENGKKSSSGKISAWEHRVTKEVVKGKPRECRGAILADDMGLGKSLSIVSLVASTMSTARKFEIKPIEEPSPPSTTGNNIDISHFAGAVYGMPVELSAKQKAEQRLKQEAEAEHYARRMRIIVRTRGTLIVCPLTTVSNWEDQLLEHWAGPVTVFSASAGAGDKGIKRNGRAALKAQLKKDKKESSTESSASDNEDEEEATLRVYVYHGNTRNLDPEFIADFDVVITTFSTLATEFSKQSRTAEGTSTPVGGGSGSSSKKKEEEDEDSDGVIEVDANGNHAVKVEEKVKKRKRTKASLTQLGLARDSEVTSPLQQIEWFRVVLDEAHFIKDANTVAARACCYLEAQRRICLTGTPIQNKLDDLWALLKFIRLEPFDDKAVWSTFISSPAKFGDSIGVARLQVIMRHITLRRTKETRLPTGKTLLELPPRKDEIRYLQFSEKEQEIYHRYFQDTKEDFTTMIEDGEEGQQISNMNYVNILQKILRLRQICDHYLLIGDTNGEEEDVDDGEVLDYETAAAAIGAHGLTQRRAAAVMTWMKEGSMCECVECKLDLTCLAAGVAPTETEADTPSAPVKKGKAKKKPPQAIMTKCQHLFCLSCFKKSIYAAWPKSLGGVGRSCPNCTTGLRLAADCIEIIPPGTSEAGSSADYIAVKAPKKKSRPRRYLENRSDLVMSTKITFLMSDLLSFSAQNPYSTNYTGSDPRSSNSTFIQPLEDNLPEAAPGMLVEDEDNEDAPKLVADMNVLALPSRNPSAESSPPVVDPSPTIADKTTDDSQEARSMPFEKGGDHIKEDHPLDSSTAAANSTNPATTDSDVVVPVLPESTPQSIKETTLSSTTSEQATTVKATDLVPNAPPAAPVLEEPYASDLASGKPIKTIVFSQWTSMLDRIEDALVDSGIKYDRLDGTMKRDDRTLAMERLKSDPACEVLLVSLRAGGVGLNLTAANRCYLMDPYWNPAVENQAVDRIHRLGQSRPVITVKYIIQDTLEDKMLDIQRRKSELANLSLSQTISKKELHERRMEELKTLFA</sequence>
<feature type="compositionally biased region" description="Polar residues" evidence="4">
    <location>
        <begin position="797"/>
        <end position="809"/>
    </location>
</feature>
<dbReference type="GO" id="GO:0005634">
    <property type="term" value="C:nucleus"/>
    <property type="evidence" value="ECO:0007669"/>
    <property type="project" value="TreeGrafter"/>
</dbReference>
<feature type="compositionally biased region" description="Acidic residues" evidence="4">
    <location>
        <begin position="11"/>
        <end position="20"/>
    </location>
</feature>
<evidence type="ECO:0000256" key="4">
    <source>
        <dbReference type="SAM" id="MobiDB-lite"/>
    </source>
</evidence>
<protein>
    <submittedName>
        <fullName evidence="7">Dna repair protein rad5</fullName>
    </submittedName>
</protein>
<dbReference type="InterPro" id="IPR001650">
    <property type="entry name" value="Helicase_C-like"/>
</dbReference>
<feature type="compositionally biased region" description="Polar residues" evidence="4">
    <location>
        <begin position="218"/>
        <end position="228"/>
    </location>
</feature>
<dbReference type="Gene3D" id="3.40.50.300">
    <property type="entry name" value="P-loop containing nucleotide triphosphate hydrolases"/>
    <property type="match status" value="1"/>
</dbReference>
<feature type="compositionally biased region" description="Low complexity" evidence="4">
    <location>
        <begin position="185"/>
        <end position="207"/>
    </location>
</feature>
<evidence type="ECO:0000259" key="5">
    <source>
        <dbReference type="PROSITE" id="PS51192"/>
    </source>
</evidence>
<dbReference type="EMBL" id="LN483167">
    <property type="protein sequence ID" value="CDZ96852.1"/>
    <property type="molecule type" value="Genomic_DNA"/>
</dbReference>
<dbReference type="GO" id="GO:0016787">
    <property type="term" value="F:hydrolase activity"/>
    <property type="evidence" value="ECO:0007669"/>
    <property type="project" value="UniProtKB-KW"/>
</dbReference>
<dbReference type="Gene3D" id="3.40.50.10810">
    <property type="entry name" value="Tandem AAA-ATPase domain"/>
    <property type="match status" value="2"/>
</dbReference>
<evidence type="ECO:0000313" key="7">
    <source>
        <dbReference type="EMBL" id="CDZ96852.1"/>
    </source>
</evidence>
<dbReference type="SUPFAM" id="SSF52540">
    <property type="entry name" value="P-loop containing nucleoside triphosphate hydrolases"/>
    <property type="match status" value="2"/>
</dbReference>
<feature type="domain" description="Helicase C-terminal" evidence="6">
    <location>
        <begin position="1418"/>
        <end position="1575"/>
    </location>
</feature>
<reference evidence="7" key="1">
    <citation type="submission" date="2014-08" db="EMBL/GenBank/DDBJ databases">
        <authorList>
            <person name="Sharma Rahul"/>
            <person name="Thines Marco"/>
        </authorList>
    </citation>
    <scope>NUCLEOTIDE SEQUENCE</scope>
</reference>
<dbReference type="InterPro" id="IPR000330">
    <property type="entry name" value="SNF2_N"/>
</dbReference>
<feature type="domain" description="Helicase ATP-binding" evidence="5">
    <location>
        <begin position="585"/>
        <end position="933"/>
    </location>
</feature>
<evidence type="ECO:0000256" key="1">
    <source>
        <dbReference type="ARBA" id="ARBA00022741"/>
    </source>
</evidence>
<feature type="compositionally biased region" description="Polar residues" evidence="4">
    <location>
        <begin position="147"/>
        <end position="169"/>
    </location>
</feature>
<feature type="compositionally biased region" description="Low complexity" evidence="4">
    <location>
        <begin position="125"/>
        <end position="139"/>
    </location>
</feature>
<evidence type="ECO:0000256" key="2">
    <source>
        <dbReference type="ARBA" id="ARBA00022801"/>
    </source>
</evidence>
<dbReference type="InterPro" id="IPR038718">
    <property type="entry name" value="SNF2-like_sf"/>
</dbReference>
<accession>A0A0F7SIR6</accession>
<organism evidence="7">
    <name type="scientific">Phaffia rhodozyma</name>
    <name type="common">Yeast</name>
    <name type="synonym">Xanthophyllomyces dendrorhous</name>
    <dbReference type="NCBI Taxonomy" id="264483"/>
    <lineage>
        <taxon>Eukaryota</taxon>
        <taxon>Fungi</taxon>
        <taxon>Dikarya</taxon>
        <taxon>Basidiomycota</taxon>
        <taxon>Agaricomycotina</taxon>
        <taxon>Tremellomycetes</taxon>
        <taxon>Cystofilobasidiales</taxon>
        <taxon>Mrakiaceae</taxon>
        <taxon>Phaffia</taxon>
    </lineage>
</organism>
<feature type="region of interest" description="Disordered" evidence="4">
    <location>
        <begin position="732"/>
        <end position="758"/>
    </location>
</feature>